<keyword evidence="2" id="KW-0433">Leucine-rich repeat</keyword>
<dbReference type="OrthoDB" id="333024at2759"/>
<dbReference type="InterPro" id="IPR032675">
    <property type="entry name" value="LRR_dom_sf"/>
</dbReference>
<dbReference type="SUPFAM" id="SSF52047">
    <property type="entry name" value="RNI-like"/>
    <property type="match status" value="1"/>
</dbReference>
<dbReference type="InterPro" id="IPR001611">
    <property type="entry name" value="Leu-rich_rpt"/>
</dbReference>
<gene>
    <name evidence="4" type="ORF">N0V93_008004</name>
</gene>
<sequence>MNTHASHSALLLQNVHDGEYKRVPADVLGLPRRRPHSQREEAPTIASFMFPEYSPEKALIQYEYHRKRAVAAYRAMTTAKLAEQQLRREMNRPDRNQSPWDPHKDPVALPKAAPMPVEIGERDDFQDCFAFLKDCKGDRVKVLLNMPDPASIPPSLGVAIGEEPIYKSRLLEFKRGVVYEDGRLDLCKMVVGPDHIDELMDSLENNTHIRHFLLGNNVITNHGARRIAKFVRDHPERMKTWYLAGNHIKPAGFSPLARVLEGSEVLEQLWLKRNPLGQSSVDNILNIITTAKRLQILDIETCELGEEGLAHLFTSLLDKPNTLETIYINGNGVGPEASMAIAKFLASPGCKLRYLMMSSNPLGDEGAINLASCIADNTTLEVLTVASCGLSSKGVSAISDALACHPKIRHLDLGSRFTTADLGQRFNYIDDDAIAAIKKIVTNSSLNFLHLGYVTLSANGLEEVRDAVVSSSSLVGFEVSRSLSAEETEQTHGQSCSLRVRQALETNYLRLFGGKGQMAEGVPYKDFISMSGPSRLLRNSPGVRLIDSVYRTRDKGRTSSGKVRKYWDLEHNEKDREIWERLDRIE</sequence>
<dbReference type="GO" id="GO:0005096">
    <property type="term" value="F:GTPase activator activity"/>
    <property type="evidence" value="ECO:0007669"/>
    <property type="project" value="UniProtKB-KW"/>
</dbReference>
<comment type="caution">
    <text evidence="4">The sequence shown here is derived from an EMBL/GenBank/DDBJ whole genome shotgun (WGS) entry which is preliminary data.</text>
</comment>
<name>A0A9W8YL69_9PEZI</name>
<dbReference type="GO" id="GO:0006913">
    <property type="term" value="P:nucleocytoplasmic transport"/>
    <property type="evidence" value="ECO:0007669"/>
    <property type="project" value="TreeGrafter"/>
</dbReference>
<dbReference type="GO" id="GO:0031267">
    <property type="term" value="F:small GTPase binding"/>
    <property type="evidence" value="ECO:0007669"/>
    <property type="project" value="TreeGrafter"/>
</dbReference>
<dbReference type="Gene3D" id="3.80.10.10">
    <property type="entry name" value="Ribonuclease Inhibitor"/>
    <property type="match status" value="2"/>
</dbReference>
<organism evidence="4 5">
    <name type="scientific">Gnomoniopsis smithogilvyi</name>
    <dbReference type="NCBI Taxonomy" id="1191159"/>
    <lineage>
        <taxon>Eukaryota</taxon>
        <taxon>Fungi</taxon>
        <taxon>Dikarya</taxon>
        <taxon>Ascomycota</taxon>
        <taxon>Pezizomycotina</taxon>
        <taxon>Sordariomycetes</taxon>
        <taxon>Sordariomycetidae</taxon>
        <taxon>Diaporthales</taxon>
        <taxon>Gnomoniaceae</taxon>
        <taxon>Gnomoniopsis</taxon>
    </lineage>
</organism>
<evidence type="ECO:0000256" key="3">
    <source>
        <dbReference type="ARBA" id="ARBA00022737"/>
    </source>
</evidence>
<evidence type="ECO:0000313" key="5">
    <source>
        <dbReference type="Proteomes" id="UP001140453"/>
    </source>
</evidence>
<keyword evidence="5" id="KW-1185">Reference proteome</keyword>
<dbReference type="AlphaFoldDB" id="A0A9W8YL69"/>
<keyword evidence="3" id="KW-0677">Repeat</keyword>
<dbReference type="Proteomes" id="UP001140453">
    <property type="component" value="Unassembled WGS sequence"/>
</dbReference>
<dbReference type="PANTHER" id="PTHR24113:SF12">
    <property type="entry name" value="RAN GTPASE-ACTIVATING PROTEIN 1"/>
    <property type="match status" value="1"/>
</dbReference>
<reference evidence="4" key="1">
    <citation type="submission" date="2022-10" db="EMBL/GenBank/DDBJ databases">
        <title>Tapping the CABI collections for fungal endophytes: first genome assemblies for Collariella, Neodidymelliopsis, Ascochyta clinopodiicola, Didymella pomorum, Didymosphaeria variabile, Neocosmospora piperis and Neocucurbitaria cava.</title>
        <authorList>
            <person name="Hill R."/>
        </authorList>
    </citation>
    <scope>NUCLEOTIDE SEQUENCE</scope>
    <source>
        <strain evidence="4">IMI 355082</strain>
    </source>
</reference>
<proteinExistence type="predicted"/>
<evidence type="ECO:0000256" key="2">
    <source>
        <dbReference type="ARBA" id="ARBA00022614"/>
    </source>
</evidence>
<evidence type="ECO:0008006" key="6">
    <source>
        <dbReference type="Google" id="ProtNLM"/>
    </source>
</evidence>
<dbReference type="SMART" id="SM00368">
    <property type="entry name" value="LRR_RI"/>
    <property type="match status" value="7"/>
</dbReference>
<protein>
    <recommendedName>
        <fullName evidence="6">RNI-like protein</fullName>
    </recommendedName>
</protein>
<dbReference type="Pfam" id="PF13516">
    <property type="entry name" value="LRR_6"/>
    <property type="match status" value="2"/>
</dbReference>
<accession>A0A9W8YL69</accession>
<dbReference type="InterPro" id="IPR027038">
    <property type="entry name" value="RanGap"/>
</dbReference>
<dbReference type="EMBL" id="JAPEVB010000005">
    <property type="protein sequence ID" value="KAJ4387412.1"/>
    <property type="molecule type" value="Genomic_DNA"/>
</dbReference>
<keyword evidence="1" id="KW-0343">GTPase activation</keyword>
<evidence type="ECO:0000256" key="1">
    <source>
        <dbReference type="ARBA" id="ARBA00022468"/>
    </source>
</evidence>
<dbReference type="GO" id="GO:0005634">
    <property type="term" value="C:nucleus"/>
    <property type="evidence" value="ECO:0007669"/>
    <property type="project" value="TreeGrafter"/>
</dbReference>
<dbReference type="PANTHER" id="PTHR24113">
    <property type="entry name" value="RAN GTPASE-ACTIVATING PROTEIN 1"/>
    <property type="match status" value="1"/>
</dbReference>
<evidence type="ECO:0000313" key="4">
    <source>
        <dbReference type="EMBL" id="KAJ4387412.1"/>
    </source>
</evidence>
<dbReference type="GO" id="GO:0005829">
    <property type="term" value="C:cytosol"/>
    <property type="evidence" value="ECO:0007669"/>
    <property type="project" value="TreeGrafter"/>
</dbReference>
<dbReference type="GO" id="GO:0048471">
    <property type="term" value="C:perinuclear region of cytoplasm"/>
    <property type="evidence" value="ECO:0007669"/>
    <property type="project" value="TreeGrafter"/>
</dbReference>